<sequence length="519" mass="57798">MRILAVSMAGFRHHGEPVTFDTDADRVEVTGDNATGKTTLAEAIVFGLYGTNLEGSPRVDNLLHPRAKEMTVAVRFLGGDGREHEVVRTRTRRGSEIRLDGRKVSQVDVEVAAAPARYFLPAFWPTAIAGWPDREAREFFASLVPPPQPEAVLEALGPAYAELLVGLNLRDPDGTGKKLRQEMRDAEQQIERARGQLDVLEQQAEEPLPEVTEPDRSAELERLVAEYEALAAPDTAPLEAEARRLAEEIARAKAELAALQAQMEDPAEVVRTCPTCDQPLPEERLRQVLAAIERRNAERKAKIDAVIRRGREARARLKQLEVQLERLRAGALEAKRRDLARQIDALRQQQQVYRLQADRRALAERRRAEARQAIDRTRQAIADLEEQIRRNRHVADALAAYVAKRAELQVAALQQHLQRASIQLFDVVKSTGELRPVFRLCWDGRPYAVLSTSERIRCGLEVAGLIRTVTGLPIPVFVDNAESITNLEPPAGVQVFVARVVPGSPLAVRPVREGAVNHV</sequence>
<evidence type="ECO:0000256" key="4">
    <source>
        <dbReference type="SAM" id="Coils"/>
    </source>
</evidence>
<evidence type="ECO:0000313" key="7">
    <source>
        <dbReference type="Proteomes" id="UP001304683"/>
    </source>
</evidence>
<evidence type="ECO:0000313" key="6">
    <source>
        <dbReference type="EMBL" id="WPD17977.1"/>
    </source>
</evidence>
<dbReference type="InterPro" id="IPR027417">
    <property type="entry name" value="P-loop_NTPase"/>
</dbReference>
<evidence type="ECO:0000256" key="2">
    <source>
        <dbReference type="ARBA" id="ARBA00011322"/>
    </source>
</evidence>
<dbReference type="PANTHER" id="PTHR32114">
    <property type="entry name" value="ABC TRANSPORTER ABCH.3"/>
    <property type="match status" value="1"/>
</dbReference>
<accession>A0ABZ0QN97</accession>
<dbReference type="PANTHER" id="PTHR32114:SF2">
    <property type="entry name" value="ABC TRANSPORTER ABCH.3"/>
    <property type="match status" value="1"/>
</dbReference>
<evidence type="ECO:0000259" key="5">
    <source>
        <dbReference type="Pfam" id="PF13476"/>
    </source>
</evidence>
<name>A0ABZ0QN97_9FIRM</name>
<comment type="subunit">
    <text evidence="2">Heterodimer of SbcC and SbcD.</text>
</comment>
<dbReference type="EMBL" id="CP132508">
    <property type="protein sequence ID" value="WPD17977.1"/>
    <property type="molecule type" value="Genomic_DNA"/>
</dbReference>
<protein>
    <recommendedName>
        <fullName evidence="3">Nuclease SbcCD subunit C</fullName>
    </recommendedName>
</protein>
<evidence type="ECO:0000256" key="3">
    <source>
        <dbReference type="ARBA" id="ARBA00013368"/>
    </source>
</evidence>
<proteinExistence type="inferred from homology"/>
<feature type="coiled-coil region" evidence="4">
    <location>
        <begin position="235"/>
        <end position="262"/>
    </location>
</feature>
<organism evidence="6 7">
    <name type="scientific">Thermaerobacter composti</name>
    <dbReference type="NCBI Taxonomy" id="554949"/>
    <lineage>
        <taxon>Bacteria</taxon>
        <taxon>Bacillati</taxon>
        <taxon>Bacillota</taxon>
        <taxon>Clostridia</taxon>
        <taxon>Eubacteriales</taxon>
        <taxon>Clostridiales Family XVII. Incertae Sedis</taxon>
        <taxon>Thermaerobacter</taxon>
    </lineage>
</organism>
<keyword evidence="4" id="KW-0175">Coiled coil</keyword>
<feature type="coiled-coil region" evidence="4">
    <location>
        <begin position="303"/>
        <end position="423"/>
    </location>
</feature>
<dbReference type="Pfam" id="PF13476">
    <property type="entry name" value="AAA_23"/>
    <property type="match status" value="1"/>
</dbReference>
<dbReference type="Proteomes" id="UP001304683">
    <property type="component" value="Chromosome"/>
</dbReference>
<dbReference type="SUPFAM" id="SSF52540">
    <property type="entry name" value="P-loop containing nucleoside triphosphate hydrolases"/>
    <property type="match status" value="2"/>
</dbReference>
<comment type="similarity">
    <text evidence="1">Belongs to the SMC family. SbcC subfamily.</text>
</comment>
<reference evidence="6 7" key="1">
    <citation type="submission" date="2023-08" db="EMBL/GenBank/DDBJ databases">
        <title>Genome sequence of Thermaerobacter compostii strain Ins1, a spore-forming filamentous bacterium isolated from a deep geothermal reservoir.</title>
        <authorList>
            <person name="Bregnard D."/>
            <person name="Gonzalez D."/>
            <person name="Junier P."/>
        </authorList>
    </citation>
    <scope>NUCLEOTIDE SEQUENCE [LARGE SCALE GENOMIC DNA]</scope>
    <source>
        <strain evidence="6 7">Ins1</strain>
    </source>
</reference>
<dbReference type="InterPro" id="IPR038729">
    <property type="entry name" value="Rad50/SbcC_AAA"/>
</dbReference>
<feature type="domain" description="Rad50/SbcC-type AAA" evidence="5">
    <location>
        <begin position="6"/>
        <end position="91"/>
    </location>
</feature>
<dbReference type="RefSeq" id="WP_318749905.1">
    <property type="nucleotide sequence ID" value="NZ_CP132508.1"/>
</dbReference>
<gene>
    <name evidence="6" type="ORF">Q5761_06140</name>
</gene>
<feature type="coiled-coil region" evidence="4">
    <location>
        <begin position="176"/>
        <end position="203"/>
    </location>
</feature>
<evidence type="ECO:0000256" key="1">
    <source>
        <dbReference type="ARBA" id="ARBA00006930"/>
    </source>
</evidence>
<dbReference type="Gene3D" id="1.10.287.510">
    <property type="entry name" value="Helix hairpin bin"/>
    <property type="match status" value="1"/>
</dbReference>
<keyword evidence="7" id="KW-1185">Reference proteome</keyword>
<dbReference type="Gene3D" id="3.40.50.300">
    <property type="entry name" value="P-loop containing nucleotide triphosphate hydrolases"/>
    <property type="match status" value="1"/>
</dbReference>